<feature type="compositionally biased region" description="Polar residues" evidence="2">
    <location>
        <begin position="482"/>
        <end position="491"/>
    </location>
</feature>
<dbReference type="GO" id="GO:0016887">
    <property type="term" value="F:ATP hydrolysis activity"/>
    <property type="evidence" value="ECO:0007669"/>
    <property type="project" value="InterPro"/>
</dbReference>
<protein>
    <recommendedName>
        <fullName evidence="3">MutL C-terminal dimerisation domain-containing protein</fullName>
    </recommendedName>
</protein>
<dbReference type="InterPro" id="IPR036890">
    <property type="entry name" value="HATPase_C_sf"/>
</dbReference>
<dbReference type="Pfam" id="PF13589">
    <property type="entry name" value="HATPase_c_3"/>
    <property type="match status" value="1"/>
</dbReference>
<dbReference type="OrthoDB" id="429932at2759"/>
<dbReference type="SUPFAM" id="SSF55874">
    <property type="entry name" value="ATPase domain of HSP90 chaperone/DNA topoisomerase II/histidine kinase"/>
    <property type="match status" value="1"/>
</dbReference>
<evidence type="ECO:0000313" key="4">
    <source>
        <dbReference type="EMBL" id="KAF2491059.1"/>
    </source>
</evidence>
<name>A0A6A6QG16_9PEZI</name>
<dbReference type="AlphaFoldDB" id="A0A6A6QG16"/>
<dbReference type="InterPro" id="IPR037198">
    <property type="entry name" value="MutL_C_sf"/>
</dbReference>
<dbReference type="PANTHER" id="PTHR10073:SF47">
    <property type="entry name" value="DNA MISMATCH REPAIR PROTEIN MLH3"/>
    <property type="match status" value="1"/>
</dbReference>
<proteinExistence type="inferred from homology"/>
<feature type="region of interest" description="Disordered" evidence="2">
    <location>
        <begin position="423"/>
        <end position="509"/>
    </location>
</feature>
<dbReference type="InterPro" id="IPR014790">
    <property type="entry name" value="MutL_C"/>
</dbReference>
<dbReference type="SMART" id="SM00853">
    <property type="entry name" value="MutL_C"/>
    <property type="match status" value="1"/>
</dbReference>
<evidence type="ECO:0000256" key="2">
    <source>
        <dbReference type="SAM" id="MobiDB-lite"/>
    </source>
</evidence>
<dbReference type="GO" id="GO:0140664">
    <property type="term" value="F:ATP-dependent DNA damage sensor activity"/>
    <property type="evidence" value="ECO:0007669"/>
    <property type="project" value="InterPro"/>
</dbReference>
<feature type="compositionally biased region" description="Basic and acidic residues" evidence="2">
    <location>
        <begin position="587"/>
        <end position="601"/>
    </location>
</feature>
<keyword evidence="5" id="KW-1185">Reference proteome</keyword>
<gene>
    <name evidence="4" type="ORF">BU16DRAFT_565975</name>
</gene>
<sequence>MNTSKDALRNRSPGAILPLPADVIAQIKSSTAVTSLTGVVVELFKNALDAGATKLEATVDFGRGGCTVEDNGLGIAPQEFRDGGGLVRMYYTSRYNSGDTTFGRHGTFFASLAAMSLLTITSHHHEHRSHNTMTLHHCKPIARQTPAPSHHDITWRDHGTRVTVRDLFGNMPVRVKQRVRLLEEGAEHDRLWEALKKDVTGLVLGWQGECSIRIRDADKMRNLTLNGQSLASLRASAKQKPIGEKMIAPELQYMLTILTQASYIPRDDWKSWVPASASTSQISIKGAISLEPAPSKRVQFLSLGIRPLSAESGHNELYDEINRLFNLSSFGANEDASDVDDHEKERRKRDKRFRTDGFTNRQLRGARKGIDKWPMFSLRVCLKEQSAAPVPETSPLESDSTLQSIVEVLRAMLTQWLSVHHFRPRKQRKALEKQPDESPSPPEGEEIPPRATHSFFGRSKTDPDLVRVATPDANMKKRKRSTPSTADSVTKSRSKARRQRQPQPFTEWSRIKSGYSGFYDTIWNTRSGLRKNDSQDQENQASTITFSPCIVEPILQGFLGGLRPPEALSSAESTGAMEVQSPTIAGPHERESEQELSRSDETITWTNPSTRQTFLINARTGFVVPKESQRPQTESSLSSKPTSLIDYNKSLRLHQRKRPATTDETSNLWLNGVLNEWDNPVFKQAELSIPQVSLSGPAVEAAEVGPEKHDCGRFDLDKAFKQVSLSGSSKLSKDALQHATVIAQVDRKFILAKMKGNFDDSHGVVLVLIDQHAADERIRVEALLSDLCMPIPESKRVPFCSNLGHESRVNFTTLSSPLRFSLSSHESQLFRTHAPLFAAWGILYNLTSPIQSLPKPPGNSLPSTLTVITLPPAIAERCTSDPKLLINLLRSEVYKLAEALTRLTQKSTDTEPTTTHPWLRSIGSCPSGLLDLVNSRACRSAIMFNDELSVDECKELVRKLGACAFPFQCAHGRPSMVPLVNIGTRNGDAGFGDGVFGTALGGLRGDAASNERSFGDAFRAWKGKGRDGN</sequence>
<dbReference type="InterPro" id="IPR038973">
    <property type="entry name" value="MutL/Mlh/Pms-like"/>
</dbReference>
<dbReference type="InterPro" id="IPR042120">
    <property type="entry name" value="MutL_C_dimsub"/>
</dbReference>
<reference evidence="4" key="1">
    <citation type="journal article" date="2020" name="Stud. Mycol.">
        <title>101 Dothideomycetes genomes: a test case for predicting lifestyles and emergence of pathogens.</title>
        <authorList>
            <person name="Haridas S."/>
            <person name="Albert R."/>
            <person name="Binder M."/>
            <person name="Bloem J."/>
            <person name="Labutti K."/>
            <person name="Salamov A."/>
            <person name="Andreopoulos B."/>
            <person name="Baker S."/>
            <person name="Barry K."/>
            <person name="Bills G."/>
            <person name="Bluhm B."/>
            <person name="Cannon C."/>
            <person name="Castanera R."/>
            <person name="Culley D."/>
            <person name="Daum C."/>
            <person name="Ezra D."/>
            <person name="Gonzalez J."/>
            <person name="Henrissat B."/>
            <person name="Kuo A."/>
            <person name="Liang C."/>
            <person name="Lipzen A."/>
            <person name="Lutzoni F."/>
            <person name="Magnuson J."/>
            <person name="Mondo S."/>
            <person name="Nolan M."/>
            <person name="Ohm R."/>
            <person name="Pangilinan J."/>
            <person name="Park H.-J."/>
            <person name="Ramirez L."/>
            <person name="Alfaro M."/>
            <person name="Sun H."/>
            <person name="Tritt A."/>
            <person name="Yoshinaga Y."/>
            <person name="Zwiers L.-H."/>
            <person name="Turgeon B."/>
            <person name="Goodwin S."/>
            <person name="Spatafora J."/>
            <person name="Crous P."/>
            <person name="Grigoriev I."/>
        </authorList>
    </citation>
    <scope>NUCLEOTIDE SEQUENCE</scope>
    <source>
        <strain evidence="4">CBS 269.34</strain>
    </source>
</reference>
<dbReference type="GO" id="GO:0006298">
    <property type="term" value="P:mismatch repair"/>
    <property type="evidence" value="ECO:0007669"/>
    <property type="project" value="InterPro"/>
</dbReference>
<dbReference type="PANTHER" id="PTHR10073">
    <property type="entry name" value="DNA MISMATCH REPAIR PROTEIN MLH, PMS, MUTL"/>
    <property type="match status" value="1"/>
</dbReference>
<comment type="similarity">
    <text evidence="1">Belongs to the DNA mismatch repair MutL/HexB family.</text>
</comment>
<dbReference type="Gene3D" id="3.30.565.10">
    <property type="entry name" value="Histidine kinase-like ATPase, C-terminal domain"/>
    <property type="match status" value="1"/>
</dbReference>
<dbReference type="Proteomes" id="UP000799750">
    <property type="component" value="Unassembled WGS sequence"/>
</dbReference>
<dbReference type="Gene3D" id="3.30.1540.20">
    <property type="entry name" value="MutL, C-terminal domain, dimerisation subdomain"/>
    <property type="match status" value="2"/>
</dbReference>
<dbReference type="GO" id="GO:0032300">
    <property type="term" value="C:mismatch repair complex"/>
    <property type="evidence" value="ECO:0007669"/>
    <property type="project" value="InterPro"/>
</dbReference>
<feature type="region of interest" description="Disordered" evidence="2">
    <location>
        <begin position="565"/>
        <end position="604"/>
    </location>
</feature>
<dbReference type="GO" id="GO:0005524">
    <property type="term" value="F:ATP binding"/>
    <property type="evidence" value="ECO:0007669"/>
    <property type="project" value="InterPro"/>
</dbReference>
<feature type="region of interest" description="Disordered" evidence="2">
    <location>
        <begin position="334"/>
        <end position="353"/>
    </location>
</feature>
<evidence type="ECO:0000313" key="5">
    <source>
        <dbReference type="Proteomes" id="UP000799750"/>
    </source>
</evidence>
<organism evidence="4 5">
    <name type="scientific">Lophium mytilinum</name>
    <dbReference type="NCBI Taxonomy" id="390894"/>
    <lineage>
        <taxon>Eukaryota</taxon>
        <taxon>Fungi</taxon>
        <taxon>Dikarya</taxon>
        <taxon>Ascomycota</taxon>
        <taxon>Pezizomycotina</taxon>
        <taxon>Dothideomycetes</taxon>
        <taxon>Pleosporomycetidae</taxon>
        <taxon>Mytilinidiales</taxon>
        <taxon>Mytilinidiaceae</taxon>
        <taxon>Lophium</taxon>
    </lineage>
</organism>
<feature type="domain" description="MutL C-terminal dimerisation" evidence="3">
    <location>
        <begin position="741"/>
        <end position="948"/>
    </location>
</feature>
<dbReference type="SUPFAM" id="SSF118116">
    <property type="entry name" value="DNA mismatch repair protein MutL"/>
    <property type="match status" value="1"/>
</dbReference>
<accession>A0A6A6QG16</accession>
<evidence type="ECO:0000256" key="1">
    <source>
        <dbReference type="ARBA" id="ARBA00006082"/>
    </source>
</evidence>
<evidence type="ECO:0000259" key="3">
    <source>
        <dbReference type="SMART" id="SM00853"/>
    </source>
</evidence>
<dbReference type="EMBL" id="MU004196">
    <property type="protein sequence ID" value="KAF2491059.1"/>
    <property type="molecule type" value="Genomic_DNA"/>
</dbReference>